<gene>
    <name evidence="2" type="ORF">DY262_15800</name>
</gene>
<evidence type="ECO:0008006" key="4">
    <source>
        <dbReference type="Google" id="ProtNLM"/>
    </source>
</evidence>
<keyword evidence="3" id="KW-1185">Reference proteome</keyword>
<comment type="caution">
    <text evidence="2">The sequence shown here is derived from an EMBL/GenBank/DDBJ whole genome shotgun (WGS) entry which is preliminary data.</text>
</comment>
<protein>
    <recommendedName>
        <fullName evidence="4">DUF4402 domain-containing protein</fullName>
    </recommendedName>
</protein>
<evidence type="ECO:0000313" key="3">
    <source>
        <dbReference type="Proteomes" id="UP000261931"/>
    </source>
</evidence>
<organism evidence="2 3">
    <name type="scientific">Hydrogenophaga borbori</name>
    <dbReference type="NCBI Taxonomy" id="2294117"/>
    <lineage>
        <taxon>Bacteria</taxon>
        <taxon>Pseudomonadati</taxon>
        <taxon>Pseudomonadota</taxon>
        <taxon>Betaproteobacteria</taxon>
        <taxon>Burkholderiales</taxon>
        <taxon>Comamonadaceae</taxon>
        <taxon>Hydrogenophaga</taxon>
    </lineage>
</organism>
<reference evidence="2 3" key="1">
    <citation type="submission" date="2018-08" db="EMBL/GenBank/DDBJ databases">
        <title>Hydrogenophaga sp. LA-38 isolated from sludge.</title>
        <authorList>
            <person name="Im W.-T."/>
        </authorList>
    </citation>
    <scope>NUCLEOTIDE SEQUENCE [LARGE SCALE GENOMIC DNA]</scope>
    <source>
        <strain evidence="2 3">LA-38</strain>
    </source>
</reference>
<evidence type="ECO:0000313" key="2">
    <source>
        <dbReference type="EMBL" id="RFP77665.1"/>
    </source>
</evidence>
<sequence>MQCLPSAPRGLRAPKPRPGARLSRVRGALTLLGLALACGPASAVLTFFDLASPRFIQLQVGASAGTVNTVGFRVTGAHTSPTPQAVPGVPDALAPATTPSGGVRVRLRGQWASGNQTLRLLVDSAAGMACVAGSGCGSTVIPFTTVRWVSHERESAPGYAGWDIQSGGFDGGTAQQLVGMICCFTNRSVEVANTLVFSYGNTTLYPAGRYRGTVTFTAVIE</sequence>
<accession>A0A372EGW5</accession>
<feature type="region of interest" description="Disordered" evidence="1">
    <location>
        <begin position="1"/>
        <end position="20"/>
    </location>
</feature>
<dbReference type="EMBL" id="QVLS01000010">
    <property type="protein sequence ID" value="RFP77665.1"/>
    <property type="molecule type" value="Genomic_DNA"/>
</dbReference>
<name>A0A372EGW5_9BURK</name>
<dbReference type="Proteomes" id="UP000261931">
    <property type="component" value="Unassembled WGS sequence"/>
</dbReference>
<proteinExistence type="predicted"/>
<evidence type="ECO:0000256" key="1">
    <source>
        <dbReference type="SAM" id="MobiDB-lite"/>
    </source>
</evidence>
<dbReference type="AlphaFoldDB" id="A0A372EGW5"/>